<accession>A0A5B8FH45</accession>
<name>A0A5B8FH45_9RHOB</name>
<dbReference type="Gene3D" id="3.40.50.1820">
    <property type="entry name" value="alpha/beta hydrolase"/>
    <property type="match status" value="1"/>
</dbReference>
<dbReference type="PRINTS" id="PR00111">
    <property type="entry name" value="ABHYDROLASE"/>
</dbReference>
<evidence type="ECO:0000259" key="1">
    <source>
        <dbReference type="Pfam" id="PF12697"/>
    </source>
</evidence>
<dbReference type="InterPro" id="IPR000073">
    <property type="entry name" value="AB_hydrolase_1"/>
</dbReference>
<dbReference type="InterPro" id="IPR050471">
    <property type="entry name" value="AB_hydrolase"/>
</dbReference>
<dbReference type="OrthoDB" id="9791366at2"/>
<dbReference type="EMBL" id="CP040818">
    <property type="protein sequence ID" value="QDL91598.1"/>
    <property type="molecule type" value="Genomic_DNA"/>
</dbReference>
<gene>
    <name evidence="2" type="ORF">FDP22_07235</name>
</gene>
<dbReference type="Pfam" id="PF12697">
    <property type="entry name" value="Abhydrolase_6"/>
    <property type="match status" value="1"/>
</dbReference>
<keyword evidence="3" id="KW-1185">Reference proteome</keyword>
<dbReference type="GO" id="GO:0016787">
    <property type="term" value="F:hydrolase activity"/>
    <property type="evidence" value="ECO:0007669"/>
    <property type="project" value="UniProtKB-KW"/>
</dbReference>
<feature type="domain" description="AB hydrolase-1" evidence="1">
    <location>
        <begin position="26"/>
        <end position="267"/>
    </location>
</feature>
<reference evidence="2 3" key="1">
    <citation type="submission" date="2019-06" db="EMBL/GenBank/DDBJ databases">
        <title>Genome sequence of Rhodobacteraceae bacterium D4M1.</title>
        <authorList>
            <person name="Cao J."/>
        </authorList>
    </citation>
    <scope>NUCLEOTIDE SEQUENCE [LARGE SCALE GENOMIC DNA]</scope>
    <source>
        <strain evidence="2 3">D4M1</strain>
    </source>
</reference>
<dbReference type="PANTHER" id="PTHR43433">
    <property type="entry name" value="HYDROLASE, ALPHA/BETA FOLD FAMILY PROTEIN"/>
    <property type="match status" value="1"/>
</dbReference>
<evidence type="ECO:0000313" key="3">
    <source>
        <dbReference type="Proteomes" id="UP000305888"/>
    </source>
</evidence>
<keyword evidence="2" id="KW-0378">Hydrolase</keyword>
<dbReference type="AlphaFoldDB" id="A0A5B8FH45"/>
<protein>
    <submittedName>
        <fullName evidence="2">Alpha/beta hydrolase</fullName>
    </submittedName>
</protein>
<dbReference type="KEGG" id="ppru:FDP22_07235"/>
<dbReference type="RefSeq" id="WP_138572348.1">
    <property type="nucleotide sequence ID" value="NZ_CP040818.1"/>
</dbReference>
<dbReference type="InterPro" id="IPR029058">
    <property type="entry name" value="AB_hydrolase_fold"/>
</dbReference>
<dbReference type="SUPFAM" id="SSF53474">
    <property type="entry name" value="alpha/beta-Hydrolases"/>
    <property type="match status" value="1"/>
</dbReference>
<organism evidence="2 3">
    <name type="scientific">Paroceanicella profunda</name>
    <dbReference type="NCBI Taxonomy" id="2579971"/>
    <lineage>
        <taxon>Bacteria</taxon>
        <taxon>Pseudomonadati</taxon>
        <taxon>Pseudomonadota</taxon>
        <taxon>Alphaproteobacteria</taxon>
        <taxon>Rhodobacterales</taxon>
        <taxon>Paracoccaceae</taxon>
        <taxon>Paroceanicella</taxon>
    </lineage>
</organism>
<dbReference type="Proteomes" id="UP000305888">
    <property type="component" value="Chromosome"/>
</dbReference>
<proteinExistence type="predicted"/>
<sequence>MTGQHRFTTSDGLSLAYHDTGAGLPVLCLAGLTRNSADFEPVVAAFGDAARIIRLDSRGRGASDHDPVIMNYDVRIETRDAIELIDHLELPQVAVIGTSRGGLIAMAMAAIVPDRLCGVALVDVGPELAPEGLAAIMPHVGVAPALPDLDAVAARLAEVNAARFPGVPPAQWRVWAEGGFTETPDGVALRYDPRLRDALLAQAEAGPLPDLWPLFDLLEGLPLALLRGANSDLLTAETAARMQARFPDMILAGIADRGHVPFLDEPASRAALSALLARIHDRTEE</sequence>
<evidence type="ECO:0000313" key="2">
    <source>
        <dbReference type="EMBL" id="QDL91598.1"/>
    </source>
</evidence>
<dbReference type="PANTHER" id="PTHR43433:SF4">
    <property type="entry name" value="NON-HEME CHLOROPEROXIDASE-RELATED"/>
    <property type="match status" value="1"/>
</dbReference>